<dbReference type="PROSITE" id="PS51755">
    <property type="entry name" value="OMPR_PHOB"/>
    <property type="match status" value="1"/>
</dbReference>
<dbReference type="PANTHER" id="PTHR48111:SF36">
    <property type="entry name" value="TRANSCRIPTIONAL REGULATORY PROTEIN CUTR"/>
    <property type="match status" value="1"/>
</dbReference>
<keyword evidence="1 3" id="KW-0238">DNA-binding</keyword>
<feature type="modified residue" description="4-aspartylphosphate" evidence="2">
    <location>
        <position position="64"/>
    </location>
</feature>
<dbReference type="GO" id="GO:0000156">
    <property type="term" value="F:phosphorelay response regulator activity"/>
    <property type="evidence" value="ECO:0007669"/>
    <property type="project" value="TreeGrafter"/>
</dbReference>
<dbReference type="InterPro" id="IPR001867">
    <property type="entry name" value="OmpR/PhoB-type_DNA-bd"/>
</dbReference>
<dbReference type="PROSITE" id="PS50110">
    <property type="entry name" value="RESPONSE_REGULATORY"/>
    <property type="match status" value="1"/>
</dbReference>
<dbReference type="InterPro" id="IPR036388">
    <property type="entry name" value="WH-like_DNA-bd_sf"/>
</dbReference>
<dbReference type="SUPFAM" id="SSF52172">
    <property type="entry name" value="CheY-like"/>
    <property type="match status" value="1"/>
</dbReference>
<dbReference type="Proteomes" id="UP000656042">
    <property type="component" value="Unassembled WGS sequence"/>
</dbReference>
<dbReference type="GO" id="GO:0032993">
    <property type="term" value="C:protein-DNA complex"/>
    <property type="evidence" value="ECO:0007669"/>
    <property type="project" value="TreeGrafter"/>
</dbReference>
<dbReference type="GO" id="GO:0005829">
    <property type="term" value="C:cytosol"/>
    <property type="evidence" value="ECO:0007669"/>
    <property type="project" value="TreeGrafter"/>
</dbReference>
<protein>
    <submittedName>
        <fullName evidence="6">DNA-binding response regulator</fullName>
    </submittedName>
</protein>
<dbReference type="CDD" id="cd00383">
    <property type="entry name" value="trans_reg_C"/>
    <property type="match status" value="1"/>
</dbReference>
<keyword evidence="7" id="KW-1185">Reference proteome</keyword>
<evidence type="ECO:0000256" key="3">
    <source>
        <dbReference type="PROSITE-ProRule" id="PRU01091"/>
    </source>
</evidence>
<dbReference type="SMART" id="SM00448">
    <property type="entry name" value="REC"/>
    <property type="match status" value="1"/>
</dbReference>
<evidence type="ECO:0000256" key="1">
    <source>
        <dbReference type="ARBA" id="ARBA00023125"/>
    </source>
</evidence>
<dbReference type="Pfam" id="PF00486">
    <property type="entry name" value="Trans_reg_C"/>
    <property type="match status" value="1"/>
</dbReference>
<sequence>MTAGPTIRNGGPAVRVMVVEDDENLRLAVTAELTRDGLLVDEAGSVSAAAAALATGGYDCVVFDRMLPDGDAMEHVRRRRRQGWTVPVLFLTARDTVADVVAGFAHGGDDYLVKPFAMAELLARVRLLAGRSAGARPALLRHADIELDGVRRQVRRAGVLLGLTHKEFAVLEYLMTRPGQAVSRTDLIEHCWDSSAEPMSNVVDVVVRRLRIKLGEPEVVRTVRGRGYRFAEAEPGR</sequence>
<dbReference type="PANTHER" id="PTHR48111">
    <property type="entry name" value="REGULATOR OF RPOS"/>
    <property type="match status" value="1"/>
</dbReference>
<dbReference type="EMBL" id="BMMX01000001">
    <property type="protein sequence ID" value="GGK73377.1"/>
    <property type="molecule type" value="Genomic_DNA"/>
</dbReference>
<reference evidence="6" key="1">
    <citation type="journal article" date="2014" name="Int. J. Syst. Evol. Microbiol.">
        <title>Complete genome sequence of Corynebacterium casei LMG S-19264T (=DSM 44701T), isolated from a smear-ripened cheese.</title>
        <authorList>
            <consortium name="US DOE Joint Genome Institute (JGI-PGF)"/>
            <person name="Walter F."/>
            <person name="Albersmeier A."/>
            <person name="Kalinowski J."/>
            <person name="Ruckert C."/>
        </authorList>
    </citation>
    <scope>NUCLEOTIDE SEQUENCE</scope>
    <source>
        <strain evidence="6">CGMCC 4.7299</strain>
    </source>
</reference>
<feature type="DNA-binding region" description="OmpR/PhoB-type" evidence="3">
    <location>
        <begin position="137"/>
        <end position="232"/>
    </location>
</feature>
<evidence type="ECO:0000259" key="5">
    <source>
        <dbReference type="PROSITE" id="PS51755"/>
    </source>
</evidence>
<dbReference type="InterPro" id="IPR039420">
    <property type="entry name" value="WalR-like"/>
</dbReference>
<evidence type="ECO:0000256" key="2">
    <source>
        <dbReference type="PROSITE-ProRule" id="PRU00169"/>
    </source>
</evidence>
<evidence type="ECO:0000313" key="6">
    <source>
        <dbReference type="EMBL" id="GGK73377.1"/>
    </source>
</evidence>
<dbReference type="Gene3D" id="1.10.10.10">
    <property type="entry name" value="Winged helix-like DNA-binding domain superfamily/Winged helix DNA-binding domain"/>
    <property type="match status" value="1"/>
</dbReference>
<reference evidence="6" key="2">
    <citation type="submission" date="2020-09" db="EMBL/GenBank/DDBJ databases">
        <authorList>
            <person name="Sun Q."/>
            <person name="Zhou Y."/>
        </authorList>
    </citation>
    <scope>NUCLEOTIDE SEQUENCE</scope>
    <source>
        <strain evidence="6">CGMCC 4.7299</strain>
    </source>
</reference>
<feature type="domain" description="OmpR/PhoB-type" evidence="5">
    <location>
        <begin position="137"/>
        <end position="232"/>
    </location>
</feature>
<dbReference type="SMART" id="SM00862">
    <property type="entry name" value="Trans_reg_C"/>
    <property type="match status" value="1"/>
</dbReference>
<dbReference type="Gene3D" id="3.40.50.2300">
    <property type="match status" value="1"/>
</dbReference>
<accession>A0A8J3BS77</accession>
<dbReference type="InterPro" id="IPR011006">
    <property type="entry name" value="CheY-like_superfamily"/>
</dbReference>
<gene>
    <name evidence="6" type="ORF">GCM10012284_04060</name>
</gene>
<dbReference type="GO" id="GO:0000976">
    <property type="term" value="F:transcription cis-regulatory region binding"/>
    <property type="evidence" value="ECO:0007669"/>
    <property type="project" value="TreeGrafter"/>
</dbReference>
<dbReference type="AlphaFoldDB" id="A0A8J3BS77"/>
<name>A0A8J3BS77_9ACTN</name>
<dbReference type="GO" id="GO:0006355">
    <property type="term" value="P:regulation of DNA-templated transcription"/>
    <property type="evidence" value="ECO:0007669"/>
    <property type="project" value="InterPro"/>
</dbReference>
<organism evidence="6 7">
    <name type="scientific">Mangrovihabitans endophyticus</name>
    <dbReference type="NCBI Taxonomy" id="1751298"/>
    <lineage>
        <taxon>Bacteria</taxon>
        <taxon>Bacillati</taxon>
        <taxon>Actinomycetota</taxon>
        <taxon>Actinomycetes</taxon>
        <taxon>Micromonosporales</taxon>
        <taxon>Micromonosporaceae</taxon>
        <taxon>Mangrovihabitans</taxon>
    </lineage>
</organism>
<dbReference type="Pfam" id="PF00072">
    <property type="entry name" value="Response_reg"/>
    <property type="match status" value="1"/>
</dbReference>
<dbReference type="InterPro" id="IPR001789">
    <property type="entry name" value="Sig_transdc_resp-reg_receiver"/>
</dbReference>
<evidence type="ECO:0000313" key="7">
    <source>
        <dbReference type="Proteomes" id="UP000656042"/>
    </source>
</evidence>
<proteinExistence type="predicted"/>
<dbReference type="Gene3D" id="6.10.250.690">
    <property type="match status" value="1"/>
</dbReference>
<feature type="domain" description="Response regulatory" evidence="4">
    <location>
        <begin position="15"/>
        <end position="129"/>
    </location>
</feature>
<evidence type="ECO:0000259" key="4">
    <source>
        <dbReference type="PROSITE" id="PS50110"/>
    </source>
</evidence>
<keyword evidence="2" id="KW-0597">Phosphoprotein</keyword>
<comment type="caution">
    <text evidence="6">The sequence shown here is derived from an EMBL/GenBank/DDBJ whole genome shotgun (WGS) entry which is preliminary data.</text>
</comment>